<comment type="caution">
    <text evidence="1">The sequence shown here is derived from an EMBL/GenBank/DDBJ whole genome shotgun (WGS) entry which is preliminary data.</text>
</comment>
<protein>
    <recommendedName>
        <fullName evidence="3">Inclusion body protein</fullName>
    </recommendedName>
</protein>
<name>A0ABS2K1W5_9GAMM</name>
<reference evidence="1" key="1">
    <citation type="submission" date="2020-10" db="EMBL/GenBank/DDBJ databases">
        <title>Phylogeny of dyella-like bacteria.</title>
        <authorList>
            <person name="Fu J."/>
        </authorList>
    </citation>
    <scope>NUCLEOTIDE SEQUENCE</scope>
    <source>
        <strain evidence="1">DHOC52</strain>
    </source>
</reference>
<proteinExistence type="predicted"/>
<dbReference type="Proteomes" id="UP001430149">
    <property type="component" value="Unassembled WGS sequence"/>
</dbReference>
<evidence type="ECO:0000313" key="2">
    <source>
        <dbReference type="Proteomes" id="UP001430149"/>
    </source>
</evidence>
<organism evidence="1 2">
    <name type="scientific">Dyella flava</name>
    <dbReference type="NCBI Taxonomy" id="1920170"/>
    <lineage>
        <taxon>Bacteria</taxon>
        <taxon>Pseudomonadati</taxon>
        <taxon>Pseudomonadota</taxon>
        <taxon>Gammaproteobacteria</taxon>
        <taxon>Lysobacterales</taxon>
        <taxon>Rhodanobacteraceae</taxon>
        <taxon>Dyella</taxon>
    </lineage>
</organism>
<evidence type="ECO:0000313" key="1">
    <source>
        <dbReference type="EMBL" id="MBM7125045.1"/>
    </source>
</evidence>
<keyword evidence="2" id="KW-1185">Reference proteome</keyword>
<sequence>MKHGNPKNIEMSVELYREPGDGWDDNLLIINGGKHHHVFEKIPSDGEPHTISWTLIGNASGGEFCALDDAQNPGFVWLARQPDAKVFRQLRHQGKTLSLQNHHHDKSSEGIWHYQLFARFGDKVYGVPLTFSCGRGMEDPNPSIKNT</sequence>
<evidence type="ECO:0008006" key="3">
    <source>
        <dbReference type="Google" id="ProtNLM"/>
    </source>
</evidence>
<gene>
    <name evidence="1" type="ORF">ISP19_06585</name>
</gene>
<dbReference type="RefSeq" id="WP_204680561.1">
    <property type="nucleotide sequence ID" value="NZ_BSNR01000021.1"/>
</dbReference>
<accession>A0ABS2K1W5</accession>
<dbReference type="EMBL" id="JADIKE010000030">
    <property type="protein sequence ID" value="MBM7125045.1"/>
    <property type="molecule type" value="Genomic_DNA"/>
</dbReference>